<dbReference type="CDD" id="cd04725">
    <property type="entry name" value="OMP_decarboxylase_like"/>
    <property type="match status" value="1"/>
</dbReference>
<feature type="binding site" evidence="9 11">
    <location>
        <position position="179"/>
    </location>
    <ligand>
        <name>substrate</name>
    </ligand>
</feature>
<keyword evidence="5 9" id="KW-0665">Pyrimidine biosynthesis</keyword>
<evidence type="ECO:0000256" key="6">
    <source>
        <dbReference type="ARBA" id="ARBA00023239"/>
    </source>
</evidence>
<evidence type="ECO:0000256" key="1">
    <source>
        <dbReference type="ARBA" id="ARBA00002356"/>
    </source>
</evidence>
<dbReference type="EMBL" id="SDHX01000002">
    <property type="protein sequence ID" value="RXK53252.1"/>
    <property type="molecule type" value="Genomic_DNA"/>
</dbReference>
<dbReference type="InterPro" id="IPR047596">
    <property type="entry name" value="OMPdecase_bac"/>
</dbReference>
<feature type="active site" description="Proton donor" evidence="9">
    <location>
        <position position="61"/>
    </location>
</feature>
<dbReference type="InterPro" id="IPR011060">
    <property type="entry name" value="RibuloseP-bd_barrel"/>
</dbReference>
<comment type="catalytic activity">
    <reaction evidence="7 9 12">
        <text>orotidine 5'-phosphate + H(+) = UMP + CO2</text>
        <dbReference type="Rhea" id="RHEA:11596"/>
        <dbReference type="ChEBI" id="CHEBI:15378"/>
        <dbReference type="ChEBI" id="CHEBI:16526"/>
        <dbReference type="ChEBI" id="CHEBI:57538"/>
        <dbReference type="ChEBI" id="CHEBI:57865"/>
        <dbReference type="EC" id="4.1.1.23"/>
    </reaction>
</comment>
<dbReference type="HAMAP" id="MF_01200_B">
    <property type="entry name" value="OMPdecase_type1_B"/>
    <property type="match status" value="1"/>
</dbReference>
<evidence type="ECO:0000256" key="9">
    <source>
        <dbReference type="HAMAP-Rule" id="MF_01200"/>
    </source>
</evidence>
<dbReference type="InterPro" id="IPR001754">
    <property type="entry name" value="OMPdeCOase_dom"/>
</dbReference>
<evidence type="ECO:0000256" key="12">
    <source>
        <dbReference type="RuleBase" id="RU000512"/>
    </source>
</evidence>
<dbReference type="AlphaFoldDB" id="A0A4Q1C4D9"/>
<feature type="active site" description="For OMPdecase activity" evidence="10">
    <location>
        <position position="61"/>
    </location>
</feature>
<evidence type="ECO:0000256" key="7">
    <source>
        <dbReference type="ARBA" id="ARBA00049157"/>
    </source>
</evidence>
<dbReference type="GO" id="GO:0044205">
    <property type="term" value="P:'de novo' UMP biosynthetic process"/>
    <property type="evidence" value="ECO:0007669"/>
    <property type="project" value="UniProtKB-UniRule"/>
</dbReference>
<dbReference type="SMART" id="SM00934">
    <property type="entry name" value="OMPdecase"/>
    <property type="match status" value="1"/>
</dbReference>
<dbReference type="PROSITE" id="PS00156">
    <property type="entry name" value="OMPDECASE"/>
    <property type="match status" value="1"/>
</dbReference>
<evidence type="ECO:0000256" key="4">
    <source>
        <dbReference type="ARBA" id="ARBA00022793"/>
    </source>
</evidence>
<keyword evidence="6 9" id="KW-0456">Lyase</keyword>
<comment type="pathway">
    <text evidence="2 9 12">Pyrimidine metabolism; UMP biosynthesis via de novo pathway; UMP from orotate: step 2/2.</text>
</comment>
<dbReference type="UniPathway" id="UPA00070">
    <property type="reaction ID" value="UER00120"/>
</dbReference>
<evidence type="ECO:0000259" key="13">
    <source>
        <dbReference type="SMART" id="SM00934"/>
    </source>
</evidence>
<keyword evidence="4 9" id="KW-0210">Decarboxylase</keyword>
<feature type="binding site" evidence="9 11">
    <location>
        <position position="209"/>
    </location>
    <ligand>
        <name>substrate</name>
    </ligand>
</feature>
<sequence>MPCDLILALDVPTREEAAPILRQLRGQLRWVKLGLQMFTAYGPNYVREVAGMGFDIFLDLKLHDIPNTVGKAVESLGPLPIKMLTLHTSGGGEMMRFAKAAQEKTNPNLLLLGVTVLTSTDAAGLNEIGVGVSPAEQVARLGKLATVSGLRGLVCSPLEVELLRRTLPASTQLVTPGIRPSGEAGGDDQKRVMSPAEAARAGSSYIVVGRPILKAADPAAAARAILAELNGA</sequence>
<evidence type="ECO:0000256" key="2">
    <source>
        <dbReference type="ARBA" id="ARBA00004861"/>
    </source>
</evidence>
<gene>
    <name evidence="9" type="primary">pyrF</name>
    <name evidence="14" type="ORF">ESB00_16265</name>
</gene>
<dbReference type="InterPro" id="IPR014732">
    <property type="entry name" value="OMPdecase"/>
</dbReference>
<feature type="binding site" evidence="9 11">
    <location>
        <position position="10"/>
    </location>
    <ligand>
        <name>substrate</name>
    </ligand>
</feature>
<dbReference type="GO" id="GO:0004590">
    <property type="term" value="F:orotidine-5'-phosphate decarboxylase activity"/>
    <property type="evidence" value="ECO:0007669"/>
    <property type="project" value="UniProtKB-UniRule"/>
</dbReference>
<feature type="binding site" evidence="9 11">
    <location>
        <position position="210"/>
    </location>
    <ligand>
        <name>substrate</name>
    </ligand>
</feature>
<dbReference type="SUPFAM" id="SSF51366">
    <property type="entry name" value="Ribulose-phoshate binding barrel"/>
    <property type="match status" value="1"/>
</dbReference>
<evidence type="ECO:0000256" key="5">
    <source>
        <dbReference type="ARBA" id="ARBA00022975"/>
    </source>
</evidence>
<evidence type="ECO:0000256" key="10">
    <source>
        <dbReference type="PIRSR" id="PIRSR614732-1"/>
    </source>
</evidence>
<comment type="function">
    <text evidence="1 9">Catalyzes the decarboxylation of orotidine 5'-monophosphate (OMP) to uridine 5'-monophosphate (UMP).</text>
</comment>
<dbReference type="NCBIfam" id="TIGR01740">
    <property type="entry name" value="pyrF"/>
    <property type="match status" value="1"/>
</dbReference>
<comment type="similarity">
    <text evidence="8 9">Belongs to the OMP decarboxylase family. Type 1 subfamily.</text>
</comment>
<dbReference type="EC" id="4.1.1.23" evidence="9"/>
<feature type="binding site" evidence="9 11">
    <location>
        <position position="189"/>
    </location>
    <ligand>
        <name>substrate</name>
    </ligand>
</feature>
<evidence type="ECO:0000256" key="8">
    <source>
        <dbReference type="ARBA" id="ARBA00061012"/>
    </source>
</evidence>
<feature type="active site" description="For OMPdecase activity" evidence="10">
    <location>
        <position position="64"/>
    </location>
</feature>
<evidence type="ECO:0000313" key="15">
    <source>
        <dbReference type="Proteomes" id="UP000290218"/>
    </source>
</evidence>
<accession>A0A4Q1C4D9</accession>
<dbReference type="OrthoDB" id="9806203at2"/>
<evidence type="ECO:0000313" key="14">
    <source>
        <dbReference type="EMBL" id="RXK53252.1"/>
    </source>
</evidence>
<dbReference type="GO" id="GO:0005829">
    <property type="term" value="C:cytosol"/>
    <property type="evidence" value="ECO:0007669"/>
    <property type="project" value="TreeGrafter"/>
</dbReference>
<name>A0A4Q1C4D9_9BACT</name>
<proteinExistence type="inferred from homology"/>
<organism evidence="14 15">
    <name type="scientific">Oleiharenicola lentus</name>
    <dbReference type="NCBI Taxonomy" id="2508720"/>
    <lineage>
        <taxon>Bacteria</taxon>
        <taxon>Pseudomonadati</taxon>
        <taxon>Verrucomicrobiota</taxon>
        <taxon>Opitutia</taxon>
        <taxon>Opitutales</taxon>
        <taxon>Opitutaceae</taxon>
        <taxon>Oleiharenicola</taxon>
    </lineage>
</organism>
<dbReference type="InterPro" id="IPR018089">
    <property type="entry name" value="OMPdecase_AS"/>
</dbReference>
<dbReference type="InterPro" id="IPR013785">
    <property type="entry name" value="Aldolase_TIM"/>
</dbReference>
<feature type="binding site" evidence="9 11">
    <location>
        <position position="118"/>
    </location>
    <ligand>
        <name>substrate</name>
    </ligand>
</feature>
<evidence type="ECO:0000256" key="11">
    <source>
        <dbReference type="PIRSR" id="PIRSR614732-2"/>
    </source>
</evidence>
<evidence type="ECO:0000256" key="3">
    <source>
        <dbReference type="ARBA" id="ARBA00011738"/>
    </source>
</evidence>
<comment type="subunit">
    <text evidence="3 9">Homodimer.</text>
</comment>
<dbReference type="FunFam" id="3.20.20.70:FF:000015">
    <property type="entry name" value="Orotidine 5'-phosphate decarboxylase"/>
    <property type="match status" value="1"/>
</dbReference>
<feature type="binding site" evidence="9 11">
    <location>
        <position position="32"/>
    </location>
    <ligand>
        <name>substrate</name>
    </ligand>
</feature>
<dbReference type="Gene3D" id="3.20.20.70">
    <property type="entry name" value="Aldolase class I"/>
    <property type="match status" value="1"/>
</dbReference>
<dbReference type="GO" id="GO:0006207">
    <property type="term" value="P:'de novo' pyrimidine nucleobase biosynthetic process"/>
    <property type="evidence" value="ECO:0007669"/>
    <property type="project" value="InterPro"/>
</dbReference>
<feature type="binding site" evidence="9">
    <location>
        <begin position="59"/>
        <end position="68"/>
    </location>
    <ligand>
        <name>substrate</name>
    </ligand>
</feature>
<dbReference type="PANTHER" id="PTHR32119">
    <property type="entry name" value="OROTIDINE 5'-PHOSPHATE DECARBOXYLASE"/>
    <property type="match status" value="1"/>
</dbReference>
<reference evidence="14 15" key="1">
    <citation type="submission" date="2019-01" db="EMBL/GenBank/DDBJ databases">
        <title>Lacunisphaera sp. strain TWA-58.</title>
        <authorList>
            <person name="Chen W.-M."/>
        </authorList>
    </citation>
    <scope>NUCLEOTIDE SEQUENCE [LARGE SCALE GENOMIC DNA]</scope>
    <source>
        <strain evidence="14 15">TWA-58</strain>
    </source>
</reference>
<comment type="caution">
    <text evidence="14">The sequence shown here is derived from an EMBL/GenBank/DDBJ whole genome shotgun (WGS) entry which is preliminary data.</text>
</comment>
<feature type="active site" description="For OMPdecase activity" evidence="10">
    <location>
        <position position="59"/>
    </location>
</feature>
<dbReference type="NCBIfam" id="NF001273">
    <property type="entry name" value="PRK00230.1"/>
    <property type="match status" value="1"/>
</dbReference>
<keyword evidence="15" id="KW-1185">Reference proteome</keyword>
<feature type="domain" description="Orotidine 5'-phosphate decarboxylase" evidence="13">
    <location>
        <begin position="4"/>
        <end position="225"/>
    </location>
</feature>
<dbReference type="RefSeq" id="WP_129048841.1">
    <property type="nucleotide sequence ID" value="NZ_SDHX01000002.1"/>
</dbReference>
<protein>
    <recommendedName>
        <fullName evidence="9">Orotidine 5'-phosphate decarboxylase</fullName>
        <ecNumber evidence="9">4.1.1.23</ecNumber>
    </recommendedName>
    <alternativeName>
        <fullName evidence="9">OMP decarboxylase</fullName>
        <shortName evidence="9">OMPDCase</shortName>
        <shortName evidence="9">OMPdecase</shortName>
    </alternativeName>
</protein>
<dbReference type="Pfam" id="PF00215">
    <property type="entry name" value="OMPdecase"/>
    <property type="match status" value="1"/>
</dbReference>
<dbReference type="Proteomes" id="UP000290218">
    <property type="component" value="Unassembled WGS sequence"/>
</dbReference>
<dbReference type="PANTHER" id="PTHR32119:SF2">
    <property type="entry name" value="OROTIDINE 5'-PHOSPHATE DECARBOXYLASE"/>
    <property type="match status" value="1"/>
</dbReference>